<dbReference type="FunFam" id="3.30.70.330:FF:000040">
    <property type="entry name" value="Heterogeneous nuclear ribonucleoprotein A2/B1"/>
    <property type="match status" value="1"/>
</dbReference>
<evidence type="ECO:0000256" key="2">
    <source>
        <dbReference type="ARBA" id="ARBA00022884"/>
    </source>
</evidence>
<feature type="compositionally biased region" description="Pro residues" evidence="4">
    <location>
        <begin position="309"/>
        <end position="319"/>
    </location>
</feature>
<dbReference type="InterPro" id="IPR035979">
    <property type="entry name" value="RBD_domain_sf"/>
</dbReference>
<dbReference type="PANTHER" id="PTHR48024:SF56">
    <property type="entry name" value="HETEROGENEOUS NUCLEAR RIBONUCLEOPROTEIN A0"/>
    <property type="match status" value="1"/>
</dbReference>
<dbReference type="Gene3D" id="3.30.70.330">
    <property type="match status" value="2"/>
</dbReference>
<feature type="region of interest" description="Disordered" evidence="4">
    <location>
        <begin position="79"/>
        <end position="196"/>
    </location>
</feature>
<feature type="compositionally biased region" description="Low complexity" evidence="4">
    <location>
        <begin position="96"/>
        <end position="122"/>
    </location>
</feature>
<dbReference type="GO" id="GO:0003723">
    <property type="term" value="F:RNA binding"/>
    <property type="evidence" value="ECO:0007669"/>
    <property type="project" value="UniProtKB-UniRule"/>
</dbReference>
<keyword evidence="1" id="KW-0677">Repeat</keyword>
<feature type="compositionally biased region" description="Low complexity" evidence="4">
    <location>
        <begin position="134"/>
        <end position="179"/>
    </location>
</feature>
<feature type="domain" description="RRM" evidence="5">
    <location>
        <begin position="202"/>
        <end position="282"/>
    </location>
</feature>
<feature type="region of interest" description="Disordered" evidence="4">
    <location>
        <begin position="284"/>
        <end position="319"/>
    </location>
</feature>
<evidence type="ECO:0000256" key="1">
    <source>
        <dbReference type="ARBA" id="ARBA00022737"/>
    </source>
</evidence>
<gene>
    <name evidence="6" type="ORF">ASTO00021_LOCUS16947</name>
</gene>
<dbReference type="InterPro" id="IPR050886">
    <property type="entry name" value="RNA-binding_reg"/>
</dbReference>
<dbReference type="SMART" id="SM00360">
    <property type="entry name" value="RRM"/>
    <property type="match status" value="2"/>
</dbReference>
<feature type="compositionally biased region" description="Polar residues" evidence="4">
    <location>
        <begin position="285"/>
        <end position="301"/>
    </location>
</feature>
<dbReference type="PROSITE" id="PS50102">
    <property type="entry name" value="RRM"/>
    <property type="match status" value="2"/>
</dbReference>
<sequence length="588" mass="62690">MSPANSSSSAVKLFVGGLSYDTTDASLSRYFEKYGQLESAVVLRDPETLRSRGFGFVTFTDKKHADEVLNSKRHMVDGRKVETKLAVPRNVAAPRNQNSSGNGSGSSGSSNSKQNSNIKSSSAVTSASTDGRTSDSIGKISGSIPGGTSSSPVSSLSSSSSSVDSSTVINNNKTSSGSTRSRKKGEKSSNIKKQERNPLVPNKIFVGGLLYATGHDSLKHYFEQFGVVDMAEVIYNKDTKKSRGFGFVVFQDFEAVSAVLDTQVKARHVIDGKHVEVKLCVARQESPSSGGKNNSVESKSAASLVAPKPSKPLPKVAPPPAVNQWHQKSLITSFAQAVAIGTEHEKQTDVTKPIQVQVPAQVLAPPVPYQQPLEEVQSDPVVIAAVNQEIETSQPQGFVDEYYPSQSSVQIAPLQIDSNNIALDSGMNFSESLGFASSEHNPVQADNNDTWSNFNTGVGVGQDYLGVNVVSPSLFDHGPSSPLASFLSPSSNGGLPGFHEDQQPLSQNDDYIDHLNLPPASLVGQDHGAMFSQSESVDDIFSQHNYQGFSMFGVPHHQPLGAHNPHKPMHFDSGNNGRTTAGSGNESQ</sequence>
<dbReference type="SUPFAM" id="SSF54928">
    <property type="entry name" value="RNA-binding domain, RBD"/>
    <property type="match status" value="2"/>
</dbReference>
<dbReference type="EMBL" id="HBIN01022075">
    <property type="protein sequence ID" value="CAE0446960.1"/>
    <property type="molecule type" value="Transcribed_RNA"/>
</dbReference>
<dbReference type="InterPro" id="IPR000504">
    <property type="entry name" value="RRM_dom"/>
</dbReference>
<proteinExistence type="predicted"/>
<dbReference type="PANTHER" id="PTHR48024">
    <property type="entry name" value="GEO13361P1-RELATED"/>
    <property type="match status" value="1"/>
</dbReference>
<dbReference type="InterPro" id="IPR012677">
    <property type="entry name" value="Nucleotide-bd_a/b_plait_sf"/>
</dbReference>
<evidence type="ECO:0000256" key="3">
    <source>
        <dbReference type="PROSITE-ProRule" id="PRU00176"/>
    </source>
</evidence>
<evidence type="ECO:0000256" key="4">
    <source>
        <dbReference type="SAM" id="MobiDB-lite"/>
    </source>
</evidence>
<feature type="compositionally biased region" description="Polar residues" evidence="4">
    <location>
        <begin position="573"/>
        <end position="588"/>
    </location>
</feature>
<name>A0A7S3PQ40_9STRA</name>
<feature type="region of interest" description="Disordered" evidence="4">
    <location>
        <begin position="559"/>
        <end position="588"/>
    </location>
</feature>
<reference evidence="6" key="1">
    <citation type="submission" date="2021-01" db="EMBL/GenBank/DDBJ databases">
        <authorList>
            <person name="Corre E."/>
            <person name="Pelletier E."/>
            <person name="Niang G."/>
            <person name="Scheremetjew M."/>
            <person name="Finn R."/>
            <person name="Kale V."/>
            <person name="Holt S."/>
            <person name="Cochrane G."/>
            <person name="Meng A."/>
            <person name="Brown T."/>
            <person name="Cohen L."/>
        </authorList>
    </citation>
    <scope>NUCLEOTIDE SEQUENCE</scope>
    <source>
        <strain evidence="6">GSBS06</strain>
    </source>
</reference>
<accession>A0A7S3PQ40</accession>
<organism evidence="6">
    <name type="scientific">Aplanochytrium stocchinoi</name>
    <dbReference type="NCBI Taxonomy" id="215587"/>
    <lineage>
        <taxon>Eukaryota</taxon>
        <taxon>Sar</taxon>
        <taxon>Stramenopiles</taxon>
        <taxon>Bigyra</taxon>
        <taxon>Labyrinthulomycetes</taxon>
        <taxon>Thraustochytrida</taxon>
        <taxon>Thraustochytriidae</taxon>
        <taxon>Aplanochytrium</taxon>
    </lineage>
</organism>
<dbReference type="AlphaFoldDB" id="A0A7S3PQ40"/>
<feature type="compositionally biased region" description="Basic and acidic residues" evidence="4">
    <location>
        <begin position="186"/>
        <end position="196"/>
    </location>
</feature>
<dbReference type="Pfam" id="PF00076">
    <property type="entry name" value="RRM_1"/>
    <property type="match status" value="2"/>
</dbReference>
<evidence type="ECO:0000259" key="5">
    <source>
        <dbReference type="PROSITE" id="PS50102"/>
    </source>
</evidence>
<keyword evidence="2 3" id="KW-0694">RNA-binding</keyword>
<evidence type="ECO:0000313" key="6">
    <source>
        <dbReference type="EMBL" id="CAE0446960.1"/>
    </source>
</evidence>
<protein>
    <recommendedName>
        <fullName evidence="5">RRM domain-containing protein</fullName>
    </recommendedName>
</protein>
<feature type="domain" description="RRM" evidence="5">
    <location>
        <begin position="11"/>
        <end position="88"/>
    </location>
</feature>